<evidence type="ECO:0000256" key="2">
    <source>
        <dbReference type="ARBA" id="ARBA00018672"/>
    </source>
</evidence>
<dbReference type="GO" id="GO:0000160">
    <property type="term" value="P:phosphorelay signal transduction system"/>
    <property type="evidence" value="ECO:0007669"/>
    <property type="project" value="UniProtKB-KW"/>
</dbReference>
<dbReference type="InterPro" id="IPR018060">
    <property type="entry name" value="HTH_AraC"/>
</dbReference>
<dbReference type="InterPro" id="IPR051552">
    <property type="entry name" value="HptR"/>
</dbReference>
<evidence type="ECO:0000259" key="12">
    <source>
        <dbReference type="PROSITE" id="PS50110"/>
    </source>
</evidence>
<dbReference type="InterPro" id="IPR011006">
    <property type="entry name" value="CheY-like_superfamily"/>
</dbReference>
<dbReference type="SMART" id="SM00342">
    <property type="entry name" value="HTH_ARAC"/>
    <property type="match status" value="1"/>
</dbReference>
<dbReference type="Proteomes" id="UP000247523">
    <property type="component" value="Unassembled WGS sequence"/>
</dbReference>
<evidence type="ECO:0000256" key="4">
    <source>
        <dbReference type="ARBA" id="ARBA00022553"/>
    </source>
</evidence>
<dbReference type="GO" id="GO:0005737">
    <property type="term" value="C:cytoplasm"/>
    <property type="evidence" value="ECO:0007669"/>
    <property type="project" value="UniProtKB-SubCell"/>
</dbReference>
<dbReference type="AlphaFoldDB" id="A0A255HZ91"/>
<evidence type="ECO:0000313" key="14">
    <source>
        <dbReference type="EMBL" id="RDY30478.1"/>
    </source>
</evidence>
<dbReference type="PROSITE" id="PS01124">
    <property type="entry name" value="HTH_ARAC_FAMILY_2"/>
    <property type="match status" value="1"/>
</dbReference>
<feature type="modified residue" description="4-aspartylphosphate" evidence="10">
    <location>
        <position position="55"/>
    </location>
</feature>
<keyword evidence="15" id="KW-1185">Reference proteome</keyword>
<evidence type="ECO:0000313" key="15">
    <source>
        <dbReference type="Proteomes" id="UP000216411"/>
    </source>
</evidence>
<accession>A0A255HZ91</accession>
<keyword evidence="3" id="KW-0963">Cytoplasm</keyword>
<dbReference type="RefSeq" id="WP_094380314.1">
    <property type="nucleotide sequence ID" value="NZ_NOKA02000036.1"/>
</dbReference>
<dbReference type="Pfam" id="PF00072">
    <property type="entry name" value="Response_reg"/>
    <property type="match status" value="1"/>
</dbReference>
<sequence length="507" mass="59855">MYKALIVDDEEIERNGMVNLIPWEEQGIEIVGDAWNGFEGYQMVKEMEPDIVITDIKMPGMDGIELIAKVQKDYPDTFFIVLSGYGEYEYTSRAMELGVKYYILKPCDETKILKVVNQVKLEIQEKKKCKRYEDKKYNEEIKKLLPRAREQFFNKVLSGVIVSNREFQIYQGNNEADNKVCILNCRIDGEIDDLGKFVLQNITEEFITLEKVVMSTYIDNEVVFMLKDVNITFIRSVIQKLRIEYKNYCKKQISAALSDTDEFINMKELYDQTRERLFFDSYGSTHGLATAESLRKAGEENLRLLDFDKFKQVDDYVTLLYETNILFAKLTLEHYNTDEIKNVVVTLLNNLLKEEIQELQIQVQDKRSKRELYKYLIDKIVRNKPLILGYTHNGSRDNNRIQEILFEIYSNLDQRNLSLQWLAKDILFLNEEYFGRLFQRTMNKKFSTFVFEIRIEMAKRLIQFKPELLISELAELVGYTADGQYFSKVFKKYTNVTPSEYKEMVMK</sequence>
<evidence type="ECO:0000313" key="13">
    <source>
        <dbReference type="EMBL" id="PXV87310.1"/>
    </source>
</evidence>
<feature type="domain" description="Response regulatory" evidence="12">
    <location>
        <begin position="3"/>
        <end position="120"/>
    </location>
</feature>
<evidence type="ECO:0000313" key="16">
    <source>
        <dbReference type="Proteomes" id="UP000247523"/>
    </source>
</evidence>
<reference evidence="14 15" key="1">
    <citation type="journal article" date="2017" name="Genome Announc.">
        <title>Draft Genome Sequence of a Sporulating and Motile Strain of Lachnotalea glycerini Isolated from Water in Quebec City, Canada.</title>
        <authorList>
            <person name="Maheux A.F."/>
            <person name="Boudreau D.K."/>
            <person name="Berube E."/>
            <person name="Boissinot M."/>
            <person name="Raymond F."/>
            <person name="Brodeur S."/>
            <person name="Corbeil J."/>
            <person name="Isabel S."/>
            <person name="Omar R.F."/>
            <person name="Bergeron M.G."/>
        </authorList>
    </citation>
    <scope>NUCLEOTIDE SEQUENCE [LARGE SCALE GENOMIC DNA]</scope>
    <source>
        <strain evidence="14 15">CCRI-19302</strain>
    </source>
</reference>
<evidence type="ECO:0000256" key="6">
    <source>
        <dbReference type="ARBA" id="ARBA00023015"/>
    </source>
</evidence>
<keyword evidence="5" id="KW-0902">Two-component regulatory system</keyword>
<dbReference type="InterPro" id="IPR001789">
    <property type="entry name" value="Sig_transdc_resp-reg_receiver"/>
</dbReference>
<evidence type="ECO:0000256" key="10">
    <source>
        <dbReference type="PROSITE-ProRule" id="PRU00169"/>
    </source>
</evidence>
<comment type="caution">
    <text evidence="13">The sequence shown here is derived from an EMBL/GenBank/DDBJ whole genome shotgun (WGS) entry which is preliminary data.</text>
</comment>
<dbReference type="PANTHER" id="PTHR42713">
    <property type="entry name" value="HISTIDINE KINASE-RELATED"/>
    <property type="match status" value="1"/>
</dbReference>
<dbReference type="SMART" id="SM00448">
    <property type="entry name" value="REC"/>
    <property type="match status" value="1"/>
</dbReference>
<dbReference type="Gene3D" id="3.40.50.2300">
    <property type="match status" value="1"/>
</dbReference>
<dbReference type="EMBL" id="QICS01000010">
    <property type="protein sequence ID" value="PXV87310.1"/>
    <property type="molecule type" value="Genomic_DNA"/>
</dbReference>
<evidence type="ECO:0000256" key="5">
    <source>
        <dbReference type="ARBA" id="ARBA00023012"/>
    </source>
</evidence>
<dbReference type="Proteomes" id="UP000216411">
    <property type="component" value="Unassembled WGS sequence"/>
</dbReference>
<evidence type="ECO:0000256" key="9">
    <source>
        <dbReference type="ARBA" id="ARBA00024867"/>
    </source>
</evidence>
<proteinExistence type="predicted"/>
<keyword evidence="6" id="KW-0805">Transcription regulation</keyword>
<feature type="domain" description="HTH araC/xylS-type" evidence="11">
    <location>
        <begin position="402"/>
        <end position="504"/>
    </location>
</feature>
<dbReference type="Gene3D" id="1.10.10.60">
    <property type="entry name" value="Homeodomain-like"/>
    <property type="match status" value="2"/>
</dbReference>
<dbReference type="PROSITE" id="PS50110">
    <property type="entry name" value="RESPONSE_REGULATORY"/>
    <property type="match status" value="1"/>
</dbReference>
<dbReference type="SUPFAM" id="SSF52172">
    <property type="entry name" value="CheY-like"/>
    <property type="match status" value="1"/>
</dbReference>
<comment type="function">
    <text evidence="9">May play the central regulatory role in sporulation. It may be an element of the effector pathway responsible for the activation of sporulation genes in response to nutritional stress. Spo0A may act in concert with spo0H (a sigma factor) to control the expression of some genes that are critical to the sporulation process.</text>
</comment>
<reference evidence="14" key="3">
    <citation type="submission" date="2018-07" db="EMBL/GenBank/DDBJ databases">
        <authorList>
            <person name="Quirk P.G."/>
            <person name="Krulwich T.A."/>
        </authorList>
    </citation>
    <scope>NUCLEOTIDE SEQUENCE</scope>
    <source>
        <strain evidence="14">CCRI-19302</strain>
    </source>
</reference>
<dbReference type="CDD" id="cd17536">
    <property type="entry name" value="REC_YesN-like"/>
    <property type="match status" value="1"/>
</dbReference>
<evidence type="ECO:0000256" key="8">
    <source>
        <dbReference type="ARBA" id="ARBA00023163"/>
    </source>
</evidence>
<evidence type="ECO:0000259" key="11">
    <source>
        <dbReference type="PROSITE" id="PS01124"/>
    </source>
</evidence>
<evidence type="ECO:0000256" key="1">
    <source>
        <dbReference type="ARBA" id="ARBA00004496"/>
    </source>
</evidence>
<gene>
    <name evidence="13" type="ORF">C8E03_11071</name>
    <name evidence="14" type="ORF">CG710_014510</name>
</gene>
<keyword evidence="7" id="KW-0238">DNA-binding</keyword>
<dbReference type="PANTHER" id="PTHR42713:SF3">
    <property type="entry name" value="TRANSCRIPTIONAL REGULATORY PROTEIN HPTR"/>
    <property type="match status" value="1"/>
</dbReference>
<keyword evidence="8" id="KW-0804">Transcription</keyword>
<dbReference type="GO" id="GO:0003700">
    <property type="term" value="F:DNA-binding transcription factor activity"/>
    <property type="evidence" value="ECO:0007669"/>
    <property type="project" value="InterPro"/>
</dbReference>
<dbReference type="InterPro" id="IPR009057">
    <property type="entry name" value="Homeodomain-like_sf"/>
</dbReference>
<dbReference type="GO" id="GO:0043565">
    <property type="term" value="F:sequence-specific DNA binding"/>
    <property type="evidence" value="ECO:0007669"/>
    <property type="project" value="InterPro"/>
</dbReference>
<dbReference type="EMBL" id="NOKA02000036">
    <property type="protein sequence ID" value="RDY30478.1"/>
    <property type="molecule type" value="Genomic_DNA"/>
</dbReference>
<dbReference type="Pfam" id="PF12833">
    <property type="entry name" value="HTH_18"/>
    <property type="match status" value="1"/>
</dbReference>
<name>A0A255HZ91_9FIRM</name>
<keyword evidence="4 10" id="KW-0597">Phosphoprotein</keyword>
<evidence type="ECO:0000256" key="7">
    <source>
        <dbReference type="ARBA" id="ARBA00023125"/>
    </source>
</evidence>
<dbReference type="SUPFAM" id="SSF46689">
    <property type="entry name" value="Homeodomain-like"/>
    <property type="match status" value="1"/>
</dbReference>
<protein>
    <recommendedName>
        <fullName evidence="2">Stage 0 sporulation protein A homolog</fullName>
    </recommendedName>
</protein>
<dbReference type="OrthoDB" id="9794370at2"/>
<comment type="subcellular location">
    <subcellularLocation>
        <location evidence="1">Cytoplasm</location>
    </subcellularLocation>
</comment>
<reference evidence="13 16" key="2">
    <citation type="submission" date="2018-05" db="EMBL/GenBank/DDBJ databases">
        <title>Genomic Encyclopedia of Type Strains, Phase IV (KMG-IV): sequencing the most valuable type-strain genomes for metagenomic binning, comparative biology and taxonomic classification.</title>
        <authorList>
            <person name="Goeker M."/>
        </authorList>
    </citation>
    <scope>NUCLEOTIDE SEQUENCE [LARGE SCALE GENOMIC DNA]</scope>
    <source>
        <strain evidence="13 16">DSM 28816</strain>
    </source>
</reference>
<organism evidence="13 16">
    <name type="scientific">Lachnotalea glycerini</name>
    <dbReference type="NCBI Taxonomy" id="1763509"/>
    <lineage>
        <taxon>Bacteria</taxon>
        <taxon>Bacillati</taxon>
        <taxon>Bacillota</taxon>
        <taxon>Clostridia</taxon>
        <taxon>Lachnospirales</taxon>
        <taxon>Lachnospiraceae</taxon>
        <taxon>Lachnotalea</taxon>
    </lineage>
</organism>
<evidence type="ECO:0000256" key="3">
    <source>
        <dbReference type="ARBA" id="ARBA00022490"/>
    </source>
</evidence>